<keyword evidence="3" id="KW-1185">Reference proteome</keyword>
<evidence type="ECO:0000313" key="2">
    <source>
        <dbReference type="EMBL" id="CAK0861321.1"/>
    </source>
</evidence>
<dbReference type="Proteomes" id="UP001189429">
    <property type="component" value="Unassembled WGS sequence"/>
</dbReference>
<comment type="caution">
    <text evidence="2">The sequence shown here is derived from an EMBL/GenBank/DDBJ whole genome shotgun (WGS) entry which is preliminary data.</text>
</comment>
<reference evidence="2" key="1">
    <citation type="submission" date="2023-10" db="EMBL/GenBank/DDBJ databases">
        <authorList>
            <person name="Chen Y."/>
            <person name="Shah S."/>
            <person name="Dougan E. K."/>
            <person name="Thang M."/>
            <person name="Chan C."/>
        </authorList>
    </citation>
    <scope>NUCLEOTIDE SEQUENCE [LARGE SCALE GENOMIC DNA]</scope>
</reference>
<organism evidence="2 3">
    <name type="scientific">Prorocentrum cordatum</name>
    <dbReference type="NCBI Taxonomy" id="2364126"/>
    <lineage>
        <taxon>Eukaryota</taxon>
        <taxon>Sar</taxon>
        <taxon>Alveolata</taxon>
        <taxon>Dinophyceae</taxon>
        <taxon>Prorocentrales</taxon>
        <taxon>Prorocentraceae</taxon>
        <taxon>Prorocentrum</taxon>
    </lineage>
</organism>
<evidence type="ECO:0000256" key="1">
    <source>
        <dbReference type="SAM" id="MobiDB-lite"/>
    </source>
</evidence>
<protein>
    <submittedName>
        <fullName evidence="2">Uncharacterized protein</fullName>
    </submittedName>
</protein>
<name>A0ABN9UN24_9DINO</name>
<dbReference type="EMBL" id="CAUYUJ010016059">
    <property type="protein sequence ID" value="CAK0861321.1"/>
    <property type="molecule type" value="Genomic_DNA"/>
</dbReference>
<sequence>MFEHGLHAKRLASGSPCSCSVGANDVAEPPPDELPPTSRIGVGSDGQSDPNGPCVDSHSNVFKHHSMMSGNGKFPYGAVGVRGESTITTMASEGDAIFEAEGP</sequence>
<feature type="region of interest" description="Disordered" evidence="1">
    <location>
        <begin position="1"/>
        <end position="57"/>
    </location>
</feature>
<proteinExistence type="predicted"/>
<accession>A0ABN9UN24</accession>
<evidence type="ECO:0000313" key="3">
    <source>
        <dbReference type="Proteomes" id="UP001189429"/>
    </source>
</evidence>
<gene>
    <name evidence="2" type="ORF">PCOR1329_LOCUS50024</name>
</gene>